<dbReference type="EMBL" id="MN740408">
    <property type="protein sequence ID" value="QHU05174.1"/>
    <property type="molecule type" value="Genomic_DNA"/>
</dbReference>
<name>A0A6C0JNB6_9ZZZZ</name>
<evidence type="ECO:0000313" key="1">
    <source>
        <dbReference type="EMBL" id="QHU05174.1"/>
    </source>
</evidence>
<sequence>MSEYTNSDLFLEPKTTQYGSHMVMSNVQKQTKVKLINVDTKFRDEYNYLQTSNYNITLPERITDVKSLIITNIEIPITYYNISANLGNNCFKVGSSVIILPDGQYDGPGLSTKMNTLLTGLNLTYSYSGTTSSFHTNTPSSTVVIEFDINTTGQSDKYNFKSKLGWILGYRNTTYTVGTSNTVSEGFIDLSGPKYLYLAIDEFNKGNQNSFINPLFNSKINKNIIARITLNNTAYGFKAILPANLFNGYLNSDVRNYTGKIDLLRFNVQLLNELGIPMQLNGIDFSFLIKVEHE</sequence>
<protein>
    <submittedName>
        <fullName evidence="1">Uncharacterized protein</fullName>
    </submittedName>
</protein>
<accession>A0A6C0JNB6</accession>
<proteinExistence type="predicted"/>
<reference evidence="1" key="1">
    <citation type="journal article" date="2020" name="Nature">
        <title>Giant virus diversity and host interactions through global metagenomics.</title>
        <authorList>
            <person name="Schulz F."/>
            <person name="Roux S."/>
            <person name="Paez-Espino D."/>
            <person name="Jungbluth S."/>
            <person name="Walsh D.A."/>
            <person name="Denef V.J."/>
            <person name="McMahon K.D."/>
            <person name="Konstantinidis K.T."/>
            <person name="Eloe-Fadrosh E.A."/>
            <person name="Kyrpides N.C."/>
            <person name="Woyke T."/>
        </authorList>
    </citation>
    <scope>NUCLEOTIDE SEQUENCE</scope>
    <source>
        <strain evidence="1">GVMAG-M-3300027708-5</strain>
    </source>
</reference>
<dbReference type="AlphaFoldDB" id="A0A6C0JNB6"/>
<organism evidence="1">
    <name type="scientific">viral metagenome</name>
    <dbReference type="NCBI Taxonomy" id="1070528"/>
    <lineage>
        <taxon>unclassified sequences</taxon>
        <taxon>metagenomes</taxon>
        <taxon>organismal metagenomes</taxon>
    </lineage>
</organism>